<evidence type="ECO:0000256" key="7">
    <source>
        <dbReference type="ARBA" id="ARBA00022703"/>
    </source>
</evidence>
<evidence type="ECO:0000256" key="3">
    <source>
        <dbReference type="ARBA" id="ARBA00009431"/>
    </source>
</evidence>
<keyword evidence="13" id="KW-0325">Glycoprotein</keyword>
<keyword evidence="5" id="KW-0645">Protease</keyword>
<evidence type="ECO:0000256" key="1">
    <source>
        <dbReference type="ARBA" id="ARBA00001003"/>
    </source>
</evidence>
<dbReference type="EMBL" id="JABWAD010000046">
    <property type="protein sequence ID" value="KAF6069089.1"/>
    <property type="molecule type" value="Genomic_DNA"/>
</dbReference>
<evidence type="ECO:0000256" key="13">
    <source>
        <dbReference type="ARBA" id="ARBA00023180"/>
    </source>
</evidence>
<dbReference type="Pfam" id="PF00450">
    <property type="entry name" value="Peptidase_S10"/>
    <property type="match status" value="2"/>
</dbReference>
<dbReference type="SUPFAM" id="SSF53474">
    <property type="entry name" value="alpha/beta-Hydrolases"/>
    <property type="match status" value="1"/>
</dbReference>
<reference evidence="18 19" key="1">
    <citation type="submission" date="2020-03" db="EMBL/GenBank/DDBJ databases">
        <title>FDA dAtabase for Regulatory Grade micrObial Sequences (FDA-ARGOS): Supporting development and validation of Infectious Disease Dx tests.</title>
        <authorList>
            <person name="Campos J."/>
            <person name="Goldberg B."/>
            <person name="Tallon L."/>
            <person name="Sadzewicz L."/>
            <person name="Vavikolanu K."/>
            <person name="Mehta A."/>
            <person name="Aluvathingal J."/>
            <person name="Nadendla S."/>
            <person name="Nandy P."/>
            <person name="Geyer C."/>
            <person name="Yan Y."/>
            <person name="Sichtig H."/>
        </authorList>
    </citation>
    <scope>NUCLEOTIDE SEQUENCE [LARGE SCALE GENOMIC DNA]</scope>
    <source>
        <strain evidence="18 19">FDAARGOS_656</strain>
    </source>
</reference>
<keyword evidence="10" id="KW-1133">Transmembrane helix</keyword>
<evidence type="ECO:0000256" key="14">
    <source>
        <dbReference type="ARBA" id="ARBA00038895"/>
    </source>
</evidence>
<name>A0A8H6F3B3_CANAX</name>
<dbReference type="GO" id="GO:0006508">
    <property type="term" value="P:proteolysis"/>
    <property type="evidence" value="ECO:0007669"/>
    <property type="project" value="UniProtKB-KW"/>
</dbReference>
<evidence type="ECO:0000256" key="10">
    <source>
        <dbReference type="ARBA" id="ARBA00022989"/>
    </source>
</evidence>
<evidence type="ECO:0000256" key="9">
    <source>
        <dbReference type="ARBA" id="ARBA00022801"/>
    </source>
</evidence>
<comment type="catalytic activity">
    <reaction evidence="1">
        <text>Preferential release of a C-terminal arginine or lysine residue.</text>
        <dbReference type="EC" id="3.4.16.6"/>
    </reaction>
</comment>
<evidence type="ECO:0000313" key="18">
    <source>
        <dbReference type="EMBL" id="KAF6069089.1"/>
    </source>
</evidence>
<accession>A0A8H6F3B3</accession>
<evidence type="ECO:0000256" key="5">
    <source>
        <dbReference type="ARBA" id="ARBA00022670"/>
    </source>
</evidence>
<evidence type="ECO:0000256" key="8">
    <source>
        <dbReference type="ARBA" id="ARBA00022729"/>
    </source>
</evidence>
<organism evidence="18 19">
    <name type="scientific">Candida albicans</name>
    <name type="common">Yeast</name>
    <dbReference type="NCBI Taxonomy" id="5476"/>
    <lineage>
        <taxon>Eukaryota</taxon>
        <taxon>Fungi</taxon>
        <taxon>Dikarya</taxon>
        <taxon>Ascomycota</taxon>
        <taxon>Saccharomycotina</taxon>
        <taxon>Pichiomycetes</taxon>
        <taxon>Debaryomycetaceae</taxon>
        <taxon>Candida/Lodderomyces clade</taxon>
        <taxon>Candida</taxon>
    </lineage>
</organism>
<dbReference type="EC" id="3.4.16.6" evidence="14"/>
<keyword evidence="12" id="KW-0472">Membrane</keyword>
<dbReference type="Proteomes" id="UP000536275">
    <property type="component" value="Unassembled WGS sequence"/>
</dbReference>
<evidence type="ECO:0000256" key="4">
    <source>
        <dbReference type="ARBA" id="ARBA00022645"/>
    </source>
</evidence>
<dbReference type="GO" id="GO:0006915">
    <property type="term" value="P:apoptotic process"/>
    <property type="evidence" value="ECO:0007669"/>
    <property type="project" value="UniProtKB-KW"/>
</dbReference>
<dbReference type="GO" id="GO:0005802">
    <property type="term" value="C:trans-Golgi network"/>
    <property type="evidence" value="ECO:0007669"/>
    <property type="project" value="TreeGrafter"/>
</dbReference>
<evidence type="ECO:0000256" key="12">
    <source>
        <dbReference type="ARBA" id="ARBA00023136"/>
    </source>
</evidence>
<keyword evidence="11" id="KW-0333">Golgi apparatus</keyword>
<evidence type="ECO:0000313" key="19">
    <source>
        <dbReference type="Proteomes" id="UP000536275"/>
    </source>
</evidence>
<dbReference type="PANTHER" id="PTHR11802">
    <property type="entry name" value="SERINE PROTEASE FAMILY S10 SERINE CARBOXYPEPTIDASE"/>
    <property type="match status" value="1"/>
</dbReference>
<proteinExistence type="inferred from homology"/>
<evidence type="ECO:0000256" key="11">
    <source>
        <dbReference type="ARBA" id="ARBA00023034"/>
    </source>
</evidence>
<dbReference type="PANTHER" id="PTHR11802:SF190">
    <property type="entry name" value="PHEROMONE-PROCESSING CARBOXYPEPTIDASE KEX1"/>
    <property type="match status" value="1"/>
</dbReference>
<dbReference type="GO" id="GO:0004185">
    <property type="term" value="F:serine-type carboxypeptidase activity"/>
    <property type="evidence" value="ECO:0007669"/>
    <property type="project" value="UniProtKB-EC"/>
</dbReference>
<dbReference type="Gene3D" id="3.40.50.1820">
    <property type="entry name" value="alpha/beta hydrolase"/>
    <property type="match status" value="2"/>
</dbReference>
<evidence type="ECO:0000256" key="15">
    <source>
        <dbReference type="ARBA" id="ARBA00040403"/>
    </source>
</evidence>
<keyword evidence="4 18" id="KW-0121">Carboxypeptidase</keyword>
<comment type="caution">
    <text evidence="18">The sequence shown here is derived from an EMBL/GenBank/DDBJ whole genome shotgun (WGS) entry which is preliminary data.</text>
</comment>
<dbReference type="AlphaFoldDB" id="A0A8H6F3B3"/>
<comment type="subcellular location">
    <subcellularLocation>
        <location evidence="2">Golgi apparatus</location>
        <location evidence="2">trans-Golgi network membrane</location>
        <topology evidence="2">Single-pass type I membrane protein</topology>
    </subcellularLocation>
</comment>
<dbReference type="InterPro" id="IPR029058">
    <property type="entry name" value="AB_hydrolase_fold"/>
</dbReference>
<protein>
    <recommendedName>
        <fullName evidence="16">Pheromone-processing carboxypeptidase KEX1</fullName>
        <ecNumber evidence="14">3.4.16.6</ecNumber>
    </recommendedName>
    <alternativeName>
        <fullName evidence="17">Carboxypeptidase D</fullName>
    </alternativeName>
    <alternativeName>
        <fullName evidence="15">Pheromone-processing carboxypeptidase kex1</fullName>
    </alternativeName>
</protein>
<evidence type="ECO:0000256" key="2">
    <source>
        <dbReference type="ARBA" id="ARBA00004393"/>
    </source>
</evidence>
<keyword evidence="9" id="KW-0378">Hydrolase</keyword>
<evidence type="ECO:0000256" key="6">
    <source>
        <dbReference type="ARBA" id="ARBA00022692"/>
    </source>
</evidence>
<dbReference type="InterPro" id="IPR001563">
    <property type="entry name" value="Peptidase_S10"/>
</dbReference>
<keyword evidence="8" id="KW-0732">Signal</keyword>
<comment type="similarity">
    <text evidence="3">Belongs to the peptidase S10 family.</text>
</comment>
<evidence type="ECO:0000256" key="16">
    <source>
        <dbReference type="ARBA" id="ARBA00040628"/>
    </source>
</evidence>
<gene>
    <name evidence="18" type="ORF">FOB64_003439</name>
</gene>
<keyword evidence="6" id="KW-0812">Transmembrane</keyword>
<keyword evidence="7" id="KW-0053">Apoptosis</keyword>
<evidence type="ECO:0000256" key="17">
    <source>
        <dbReference type="ARBA" id="ARBA00042717"/>
    </source>
</evidence>
<sequence length="326" mass="37142">MFAGQLEIYPETDTHYFFWKFSDSNPETVTNRTIFWLNGGPGCSSMDGALLETGPFRINSQQQVISNNGSWHKMGDIIYVDQPAGTGFSYSDTYITDLDQVAENKKLVDGEHKYDLRGVLIGNGWVSPNEQSLSYLPFFKDHGLIDVHHPKWATLLAKHEQCQKIVNKIDSTFDDGVVHYYEVSSSTCEAILTDLLEYTQDTASEKDQRCVNMYDYTLRDSYPSCGMNWPYELVNVGPFLRQEKVMHQLNLINLKKWNECNGRVGRTFQARHSIPAVHLLPELAKEIPVMLFNGANDIICNSQGVLSYLQKLQWNGETGFTKKITK</sequence>